<sequence>KREKTTIRSTIQKVHNAQFRIRQLCFYRKTSPPTWLWQLPIEQHFLTILRYQTKRYIHTANPLR</sequence>
<proteinExistence type="predicted"/>
<feature type="non-terminal residue" evidence="1">
    <location>
        <position position="1"/>
    </location>
</feature>
<organism evidence="1 2">
    <name type="scientific">Coemansia reversa (strain ATCC 12441 / NRRL 1564)</name>
    <dbReference type="NCBI Taxonomy" id="763665"/>
    <lineage>
        <taxon>Eukaryota</taxon>
        <taxon>Fungi</taxon>
        <taxon>Fungi incertae sedis</taxon>
        <taxon>Zoopagomycota</taxon>
        <taxon>Kickxellomycotina</taxon>
        <taxon>Kickxellomycetes</taxon>
        <taxon>Kickxellales</taxon>
        <taxon>Kickxellaceae</taxon>
        <taxon>Coemansia</taxon>
    </lineage>
</organism>
<dbReference type="OrthoDB" id="5571754at2759"/>
<dbReference type="EMBL" id="KZ303495">
    <property type="protein sequence ID" value="PIA17184.1"/>
    <property type="molecule type" value="Genomic_DNA"/>
</dbReference>
<accession>A0A2G5BDU2</accession>
<keyword evidence="2" id="KW-1185">Reference proteome</keyword>
<dbReference type="AlphaFoldDB" id="A0A2G5BDU2"/>
<evidence type="ECO:0000313" key="1">
    <source>
        <dbReference type="EMBL" id="PIA17184.1"/>
    </source>
</evidence>
<gene>
    <name evidence="1" type="ORF">COEREDRAFT_80557</name>
</gene>
<name>A0A2G5BDU2_COERN</name>
<reference evidence="1 2" key="1">
    <citation type="journal article" date="2015" name="Genome Biol. Evol.">
        <title>Phylogenomic analyses indicate that early fungi evolved digesting cell walls of algal ancestors of land plants.</title>
        <authorList>
            <person name="Chang Y."/>
            <person name="Wang S."/>
            <person name="Sekimoto S."/>
            <person name="Aerts A.L."/>
            <person name="Choi C."/>
            <person name="Clum A."/>
            <person name="LaButti K.M."/>
            <person name="Lindquist E.A."/>
            <person name="Yee Ngan C."/>
            <person name="Ohm R.A."/>
            <person name="Salamov A.A."/>
            <person name="Grigoriev I.V."/>
            <person name="Spatafora J.W."/>
            <person name="Berbee M.L."/>
        </authorList>
    </citation>
    <scope>NUCLEOTIDE SEQUENCE [LARGE SCALE GENOMIC DNA]</scope>
    <source>
        <strain evidence="1 2">NRRL 1564</strain>
    </source>
</reference>
<protein>
    <submittedName>
        <fullName evidence="1">Uncharacterized protein</fullName>
    </submittedName>
</protein>
<evidence type="ECO:0000313" key="2">
    <source>
        <dbReference type="Proteomes" id="UP000242474"/>
    </source>
</evidence>
<dbReference type="Proteomes" id="UP000242474">
    <property type="component" value="Unassembled WGS sequence"/>
</dbReference>